<dbReference type="InterPro" id="IPR016195">
    <property type="entry name" value="Pol/histidinol_Pase-like"/>
</dbReference>
<reference evidence="10 11" key="1">
    <citation type="submission" date="2023-08" db="EMBL/GenBank/DDBJ databases">
        <title>Annotated Genome Sequence of Vanrija albida AlHP1.</title>
        <authorList>
            <person name="Herzog R."/>
        </authorList>
    </citation>
    <scope>NUCLEOTIDE SEQUENCE [LARGE SCALE GENOMIC DNA]</scope>
    <source>
        <strain evidence="10 11">AlHP1</strain>
    </source>
</reference>
<dbReference type="GeneID" id="95981679"/>
<keyword evidence="11" id="KW-1185">Reference proteome</keyword>
<comment type="similarity">
    <text evidence="2 8">Belongs to the PHP hydrolase family. HisK subfamily.</text>
</comment>
<keyword evidence="5 8" id="KW-0378">Hydrolase</keyword>
<protein>
    <recommendedName>
        <fullName evidence="3 8">Histidinol-phosphatase</fullName>
        <shortName evidence="8">HolPase</shortName>
        <ecNumber evidence="3 8">3.1.3.15</ecNumber>
    </recommendedName>
</protein>
<comment type="caution">
    <text evidence="10">The sequence shown here is derived from an EMBL/GenBank/DDBJ whole genome shotgun (WGS) entry which is preliminary data.</text>
</comment>
<proteinExistence type="inferred from homology"/>
<organism evidence="10 11">
    <name type="scientific">Vanrija albida</name>
    <dbReference type="NCBI Taxonomy" id="181172"/>
    <lineage>
        <taxon>Eukaryota</taxon>
        <taxon>Fungi</taxon>
        <taxon>Dikarya</taxon>
        <taxon>Basidiomycota</taxon>
        <taxon>Agaricomycotina</taxon>
        <taxon>Tremellomycetes</taxon>
        <taxon>Trichosporonales</taxon>
        <taxon>Trichosporonaceae</taxon>
        <taxon>Vanrija</taxon>
    </lineage>
</organism>
<keyword evidence="4 8" id="KW-0028">Amino-acid biosynthesis</keyword>
<dbReference type="EC" id="3.1.3.15" evidence="3 8"/>
<evidence type="ECO:0000256" key="3">
    <source>
        <dbReference type="ARBA" id="ARBA00013085"/>
    </source>
</evidence>
<evidence type="ECO:0000259" key="9">
    <source>
        <dbReference type="Pfam" id="PF02811"/>
    </source>
</evidence>
<dbReference type="SUPFAM" id="SSF89550">
    <property type="entry name" value="PHP domain-like"/>
    <property type="match status" value="1"/>
</dbReference>
<evidence type="ECO:0000256" key="7">
    <source>
        <dbReference type="ARBA" id="ARBA00049158"/>
    </source>
</evidence>
<dbReference type="CDD" id="cd12110">
    <property type="entry name" value="PHP_HisPPase_Hisj_like"/>
    <property type="match status" value="1"/>
</dbReference>
<dbReference type="InterPro" id="IPR004013">
    <property type="entry name" value="PHP_dom"/>
</dbReference>
<evidence type="ECO:0000256" key="1">
    <source>
        <dbReference type="ARBA" id="ARBA00004970"/>
    </source>
</evidence>
<name>A0ABR3QE05_9TREE</name>
<evidence type="ECO:0000313" key="10">
    <source>
        <dbReference type="EMBL" id="KAL1412887.1"/>
    </source>
</evidence>
<comment type="catalytic activity">
    <reaction evidence="7 8">
        <text>L-histidinol phosphate + H2O = L-histidinol + phosphate</text>
        <dbReference type="Rhea" id="RHEA:14465"/>
        <dbReference type="ChEBI" id="CHEBI:15377"/>
        <dbReference type="ChEBI" id="CHEBI:43474"/>
        <dbReference type="ChEBI" id="CHEBI:57699"/>
        <dbReference type="ChEBI" id="CHEBI:57980"/>
        <dbReference type="EC" id="3.1.3.15"/>
    </reaction>
</comment>
<dbReference type="Gene3D" id="3.20.20.140">
    <property type="entry name" value="Metal-dependent hydrolases"/>
    <property type="match status" value="1"/>
</dbReference>
<keyword evidence="6 8" id="KW-0368">Histidine biosynthesis</keyword>
<dbReference type="EMBL" id="JBBXJM010000001">
    <property type="protein sequence ID" value="KAL1412887.1"/>
    <property type="molecule type" value="Genomic_DNA"/>
</dbReference>
<evidence type="ECO:0000313" key="11">
    <source>
        <dbReference type="Proteomes" id="UP001565368"/>
    </source>
</evidence>
<gene>
    <name evidence="10" type="ORF">Q8F55_000636</name>
</gene>
<sequence length="353" mass="39380">MPHSHHSHSGQFCRHAKDTLAQVVDEAVRKGFRVFGLSEHTPRYRECDLFPEEADLSPHDLLTTYEDFLREATRLRDERSADIDLLVGIESDYISELDSDGLDRLLDSHPEIDYVVGSVHHVDGVSIDFDRPTWLRAVRDVGKATQTMTRLSDGSLALVPLDQSDVRLQQGYTPTAAELEPFLIAYLDAQYHLLQRHQPEVVGHFDLCLLWCPGASLESVWDRVKRNVEYAISYGALFEANAAAIRKGWHTSYPTPNVLRLILDNGGRICLSDDSHGVSYVGLNYGPMRDYLVAQQVETIWYLVPAAATAAAAADGLDQAVGKRGRVVARPMKDWASDPFWAATTTSAVPPRV</sequence>
<dbReference type="InterPro" id="IPR010140">
    <property type="entry name" value="Histidinol_P_phosphatase_HisJ"/>
</dbReference>
<dbReference type="PANTHER" id="PTHR21039:SF0">
    <property type="entry name" value="HISTIDINOL-PHOSPHATASE"/>
    <property type="match status" value="1"/>
</dbReference>
<evidence type="ECO:0000256" key="8">
    <source>
        <dbReference type="RuleBase" id="RU366003"/>
    </source>
</evidence>
<dbReference type="NCBIfam" id="TIGR01856">
    <property type="entry name" value="hisJ_fam"/>
    <property type="match status" value="1"/>
</dbReference>
<dbReference type="Pfam" id="PF02811">
    <property type="entry name" value="PHP"/>
    <property type="match status" value="1"/>
</dbReference>
<evidence type="ECO:0000256" key="5">
    <source>
        <dbReference type="ARBA" id="ARBA00022801"/>
    </source>
</evidence>
<evidence type="ECO:0000256" key="4">
    <source>
        <dbReference type="ARBA" id="ARBA00022605"/>
    </source>
</evidence>
<dbReference type="RefSeq" id="XP_069212831.1">
    <property type="nucleotide sequence ID" value="XM_069349287.1"/>
</dbReference>
<feature type="domain" description="PHP" evidence="9">
    <location>
        <begin position="5"/>
        <end position="242"/>
    </location>
</feature>
<evidence type="ECO:0000256" key="2">
    <source>
        <dbReference type="ARBA" id="ARBA00009152"/>
    </source>
</evidence>
<dbReference type="PANTHER" id="PTHR21039">
    <property type="entry name" value="HISTIDINOL PHOSPHATASE-RELATED"/>
    <property type="match status" value="1"/>
</dbReference>
<accession>A0ABR3QE05</accession>
<dbReference type="Proteomes" id="UP001565368">
    <property type="component" value="Unassembled WGS sequence"/>
</dbReference>
<evidence type="ECO:0000256" key="6">
    <source>
        <dbReference type="ARBA" id="ARBA00023102"/>
    </source>
</evidence>
<comment type="pathway">
    <text evidence="1 8">Amino-acid biosynthesis; L-histidine biosynthesis; L-histidine from 5-phospho-alpha-D-ribose 1-diphosphate: step 8/9.</text>
</comment>